<proteinExistence type="predicted"/>
<sequence length="218" mass="25304">MVIGSEFRFQPFWGGLSIEAMEVVWMMRLVPNTQTRTMRVRCVPVRTDDRPVAFISMMIMEERIIIGRLQGCPRPEELCSLWNTVVRLTLSVHFVVIRVNFASEQLADVIAREAVSRHGGASDSYFRLGYPHHVNYVSEGNFSKFVDTNSSEQTKSYADRRRSDLEFHVRKRVLLKVSPWKEVICSVVKRREPGLCRKTGCCTRKEHEEATEQENRNH</sequence>
<organism evidence="1 2">
    <name type="scientific">Centaurea solstitialis</name>
    <name type="common">yellow star-thistle</name>
    <dbReference type="NCBI Taxonomy" id="347529"/>
    <lineage>
        <taxon>Eukaryota</taxon>
        <taxon>Viridiplantae</taxon>
        <taxon>Streptophyta</taxon>
        <taxon>Embryophyta</taxon>
        <taxon>Tracheophyta</taxon>
        <taxon>Spermatophyta</taxon>
        <taxon>Magnoliopsida</taxon>
        <taxon>eudicotyledons</taxon>
        <taxon>Gunneridae</taxon>
        <taxon>Pentapetalae</taxon>
        <taxon>asterids</taxon>
        <taxon>campanulids</taxon>
        <taxon>Asterales</taxon>
        <taxon>Asteraceae</taxon>
        <taxon>Carduoideae</taxon>
        <taxon>Cardueae</taxon>
        <taxon>Centaureinae</taxon>
        <taxon>Centaurea</taxon>
    </lineage>
</organism>
<dbReference type="Proteomes" id="UP001172457">
    <property type="component" value="Chromosome 6"/>
</dbReference>
<evidence type="ECO:0000313" key="1">
    <source>
        <dbReference type="EMBL" id="KAJ9545088.1"/>
    </source>
</evidence>
<name>A0AA38SUC1_9ASTR</name>
<protein>
    <submittedName>
        <fullName evidence="1">Uncharacterized protein</fullName>
    </submittedName>
</protein>
<dbReference type="AlphaFoldDB" id="A0AA38SUC1"/>
<dbReference type="EMBL" id="JARYMX010000006">
    <property type="protein sequence ID" value="KAJ9545088.1"/>
    <property type="molecule type" value="Genomic_DNA"/>
</dbReference>
<gene>
    <name evidence="1" type="ORF">OSB04_024795</name>
</gene>
<keyword evidence="2" id="KW-1185">Reference proteome</keyword>
<evidence type="ECO:0000313" key="2">
    <source>
        <dbReference type="Proteomes" id="UP001172457"/>
    </source>
</evidence>
<reference evidence="1" key="1">
    <citation type="submission" date="2023-03" db="EMBL/GenBank/DDBJ databases">
        <title>Chromosome-scale reference genome and RAD-based genetic map of yellow starthistle (Centaurea solstitialis) reveal putative structural variation and QTLs associated with invader traits.</title>
        <authorList>
            <person name="Reatini B."/>
            <person name="Cang F.A."/>
            <person name="Jiang Q."/>
            <person name="Mckibben M.T.W."/>
            <person name="Barker M.S."/>
            <person name="Rieseberg L.H."/>
            <person name="Dlugosch K.M."/>
        </authorList>
    </citation>
    <scope>NUCLEOTIDE SEQUENCE</scope>
    <source>
        <strain evidence="1">CAN-66</strain>
        <tissue evidence="1">Leaf</tissue>
    </source>
</reference>
<comment type="caution">
    <text evidence="1">The sequence shown here is derived from an EMBL/GenBank/DDBJ whole genome shotgun (WGS) entry which is preliminary data.</text>
</comment>
<accession>A0AA38SUC1</accession>